<feature type="signal peptide" evidence="2">
    <location>
        <begin position="1"/>
        <end position="25"/>
    </location>
</feature>
<gene>
    <name evidence="4" type="ORF">V6N12_015387</name>
</gene>
<evidence type="ECO:0000313" key="5">
    <source>
        <dbReference type="Proteomes" id="UP001472677"/>
    </source>
</evidence>
<proteinExistence type="inferred from homology"/>
<dbReference type="Gene3D" id="1.10.110.10">
    <property type="entry name" value="Plant lipid-transfer and hydrophobic proteins"/>
    <property type="match status" value="1"/>
</dbReference>
<dbReference type="InterPro" id="IPR027923">
    <property type="entry name" value="Hydrophob_seed_dom"/>
</dbReference>
<feature type="chain" id="PRO_5046740739" description="Hydrophobic seed protein domain-containing protein" evidence="2">
    <location>
        <begin position="26"/>
        <end position="111"/>
    </location>
</feature>
<protein>
    <recommendedName>
        <fullName evidence="3">Hydrophobic seed protein domain-containing protein</fullName>
    </recommendedName>
</protein>
<evidence type="ECO:0000256" key="1">
    <source>
        <dbReference type="ARBA" id="ARBA00008965"/>
    </source>
</evidence>
<keyword evidence="2" id="KW-0732">Signal</keyword>
<dbReference type="Proteomes" id="UP001472677">
    <property type="component" value="Unassembled WGS sequence"/>
</dbReference>
<dbReference type="Pfam" id="PF14547">
    <property type="entry name" value="Hydrophob_seed"/>
    <property type="match status" value="1"/>
</dbReference>
<dbReference type="SUPFAM" id="SSF47699">
    <property type="entry name" value="Bifunctional inhibitor/lipid-transfer protein/seed storage 2S albumin"/>
    <property type="match status" value="1"/>
</dbReference>
<feature type="domain" description="Hydrophobic seed protein" evidence="3">
    <location>
        <begin position="30"/>
        <end position="110"/>
    </location>
</feature>
<evidence type="ECO:0000313" key="4">
    <source>
        <dbReference type="EMBL" id="KAK8542809.1"/>
    </source>
</evidence>
<comment type="similarity">
    <text evidence="1">Belongs to the plant LTP family. PEARLI1 subfamily.</text>
</comment>
<dbReference type="EMBL" id="JBBPBM010000024">
    <property type="protein sequence ID" value="KAK8542809.1"/>
    <property type="molecule type" value="Genomic_DNA"/>
</dbReference>
<accession>A0ABR2DQY6</accession>
<name>A0ABR2DQY6_9ROSI</name>
<keyword evidence="5" id="KW-1185">Reference proteome</keyword>
<evidence type="ECO:0000256" key="2">
    <source>
        <dbReference type="SAM" id="SignalP"/>
    </source>
</evidence>
<evidence type="ECO:0000259" key="3">
    <source>
        <dbReference type="Pfam" id="PF14547"/>
    </source>
</evidence>
<reference evidence="4 5" key="1">
    <citation type="journal article" date="2024" name="G3 (Bethesda)">
        <title>Genome assembly of Hibiscus sabdariffa L. provides insights into metabolisms of medicinal natural products.</title>
        <authorList>
            <person name="Kim T."/>
        </authorList>
    </citation>
    <scope>NUCLEOTIDE SEQUENCE [LARGE SCALE GENOMIC DNA]</scope>
    <source>
        <strain evidence="4">TK-2024</strain>
        <tissue evidence="4">Old leaves</tissue>
    </source>
</reference>
<dbReference type="InterPro" id="IPR036312">
    <property type="entry name" value="Bifun_inhib/LTP/seed_sf"/>
</dbReference>
<comment type="caution">
    <text evidence="4">The sequence shown here is derived from an EMBL/GenBank/DDBJ whole genome shotgun (WGS) entry which is preliminary data.</text>
</comment>
<sequence>MGSKVSASTVFIVSLNLVFFILVSSQTPPTCPQDLGPCEEALIAAFFGGKPNPNSECCQRFASLNDTNTAVCFCQILKANRNRIPAFVTLNHVMSVFQRYCDRNLTTYNCM</sequence>
<organism evidence="4 5">
    <name type="scientific">Hibiscus sabdariffa</name>
    <name type="common">roselle</name>
    <dbReference type="NCBI Taxonomy" id="183260"/>
    <lineage>
        <taxon>Eukaryota</taxon>
        <taxon>Viridiplantae</taxon>
        <taxon>Streptophyta</taxon>
        <taxon>Embryophyta</taxon>
        <taxon>Tracheophyta</taxon>
        <taxon>Spermatophyta</taxon>
        <taxon>Magnoliopsida</taxon>
        <taxon>eudicotyledons</taxon>
        <taxon>Gunneridae</taxon>
        <taxon>Pentapetalae</taxon>
        <taxon>rosids</taxon>
        <taxon>malvids</taxon>
        <taxon>Malvales</taxon>
        <taxon>Malvaceae</taxon>
        <taxon>Malvoideae</taxon>
        <taxon>Hibiscus</taxon>
    </lineage>
</organism>